<dbReference type="GO" id="GO:0016787">
    <property type="term" value="F:hydrolase activity"/>
    <property type="evidence" value="ECO:0007669"/>
    <property type="project" value="UniProtKB-KW"/>
</dbReference>
<evidence type="ECO:0000256" key="3">
    <source>
        <dbReference type="ARBA" id="ARBA00022722"/>
    </source>
</evidence>
<dbReference type="FunFam" id="3.30.70.270:FF:000020">
    <property type="entry name" value="Transposon Tf2-6 polyprotein-like Protein"/>
    <property type="match status" value="1"/>
</dbReference>
<evidence type="ECO:0000256" key="4">
    <source>
        <dbReference type="ARBA" id="ARBA00022759"/>
    </source>
</evidence>
<keyword evidence="3" id="KW-0540">Nuclease</keyword>
<evidence type="ECO:0000256" key="6">
    <source>
        <dbReference type="ARBA" id="ARBA00022918"/>
    </source>
</evidence>
<sequence>MDSSKVDCILSWPTPQSLKALRGFLDLRRYYRRFVQDYSVISKPLIELLKKEAFKRTDQATQAFQALKTAMITAPVVKLPDFSKAFEIETNACGVGVGAVLMQDGHSIAFLRKSLCDRNKGLSIYEKELLALVMAVTKWKHYLLSHHFVIRTDHQSLKYLLEQRLTSTLQHRWLTKLLGLDYKI</sequence>
<dbReference type="GO" id="GO:0003964">
    <property type="term" value="F:RNA-directed DNA polymerase activity"/>
    <property type="evidence" value="ECO:0007669"/>
    <property type="project" value="UniProtKB-KW"/>
</dbReference>
<dbReference type="Proteomes" id="UP001630127">
    <property type="component" value="Unassembled WGS sequence"/>
</dbReference>
<evidence type="ECO:0000313" key="8">
    <source>
        <dbReference type="EMBL" id="KAL3502761.1"/>
    </source>
</evidence>
<dbReference type="InterPro" id="IPR041373">
    <property type="entry name" value="RT_RNaseH"/>
</dbReference>
<accession>A0ABD2Y5G5</accession>
<keyword evidence="4" id="KW-0255">Endonuclease</keyword>
<evidence type="ECO:0000313" key="9">
    <source>
        <dbReference type="Proteomes" id="UP001630127"/>
    </source>
</evidence>
<dbReference type="PANTHER" id="PTHR33064:SF40">
    <property type="entry name" value="REVERSE TRANSCRIPTASE_RETROTRANSPOSON-DERIVED PROTEIN RNASE H-LIKE DOMAIN-CONTAINING PROTEIN"/>
    <property type="match status" value="1"/>
</dbReference>
<keyword evidence="9" id="KW-1185">Reference proteome</keyword>
<name>A0ABD2Y5G5_9GENT</name>
<dbReference type="AlphaFoldDB" id="A0ABD2Y5G5"/>
<protein>
    <recommendedName>
        <fullName evidence="7">Reverse transcriptase RNase H-like domain-containing protein</fullName>
    </recommendedName>
</protein>
<feature type="domain" description="Reverse transcriptase RNase H-like" evidence="7">
    <location>
        <begin position="81"/>
        <end position="177"/>
    </location>
</feature>
<keyword evidence="5" id="KW-0378">Hydrolase</keyword>
<gene>
    <name evidence="8" type="ORF">ACH5RR_037210</name>
</gene>
<dbReference type="SUPFAM" id="SSF56672">
    <property type="entry name" value="DNA/RNA polymerases"/>
    <property type="match status" value="1"/>
</dbReference>
<evidence type="ECO:0000256" key="5">
    <source>
        <dbReference type="ARBA" id="ARBA00022801"/>
    </source>
</evidence>
<organism evidence="8 9">
    <name type="scientific">Cinchona calisaya</name>
    <dbReference type="NCBI Taxonomy" id="153742"/>
    <lineage>
        <taxon>Eukaryota</taxon>
        <taxon>Viridiplantae</taxon>
        <taxon>Streptophyta</taxon>
        <taxon>Embryophyta</taxon>
        <taxon>Tracheophyta</taxon>
        <taxon>Spermatophyta</taxon>
        <taxon>Magnoliopsida</taxon>
        <taxon>eudicotyledons</taxon>
        <taxon>Gunneridae</taxon>
        <taxon>Pentapetalae</taxon>
        <taxon>asterids</taxon>
        <taxon>lamiids</taxon>
        <taxon>Gentianales</taxon>
        <taxon>Rubiaceae</taxon>
        <taxon>Cinchonoideae</taxon>
        <taxon>Cinchoneae</taxon>
        <taxon>Cinchona</taxon>
    </lineage>
</organism>
<comment type="caution">
    <text evidence="8">The sequence shown here is derived from an EMBL/GenBank/DDBJ whole genome shotgun (WGS) entry which is preliminary data.</text>
</comment>
<dbReference type="Gene3D" id="3.10.20.370">
    <property type="match status" value="1"/>
</dbReference>
<evidence type="ECO:0000256" key="1">
    <source>
        <dbReference type="ARBA" id="ARBA00022679"/>
    </source>
</evidence>
<dbReference type="Pfam" id="PF17917">
    <property type="entry name" value="RT_RNaseH"/>
    <property type="match status" value="1"/>
</dbReference>
<dbReference type="InterPro" id="IPR043502">
    <property type="entry name" value="DNA/RNA_pol_sf"/>
</dbReference>
<dbReference type="EMBL" id="JBJUIK010000015">
    <property type="protein sequence ID" value="KAL3502761.1"/>
    <property type="molecule type" value="Genomic_DNA"/>
</dbReference>
<keyword evidence="2" id="KW-0548">Nucleotidyltransferase</keyword>
<dbReference type="InterPro" id="IPR051320">
    <property type="entry name" value="Viral_Replic_Matur_Polypro"/>
</dbReference>
<evidence type="ECO:0000256" key="2">
    <source>
        <dbReference type="ARBA" id="ARBA00022695"/>
    </source>
</evidence>
<dbReference type="CDD" id="cd09274">
    <property type="entry name" value="RNase_HI_RT_Ty3"/>
    <property type="match status" value="1"/>
</dbReference>
<dbReference type="GO" id="GO:0004519">
    <property type="term" value="F:endonuclease activity"/>
    <property type="evidence" value="ECO:0007669"/>
    <property type="project" value="UniProtKB-KW"/>
</dbReference>
<evidence type="ECO:0000259" key="7">
    <source>
        <dbReference type="Pfam" id="PF17917"/>
    </source>
</evidence>
<dbReference type="Gene3D" id="3.30.70.270">
    <property type="match status" value="1"/>
</dbReference>
<keyword evidence="6" id="KW-0695">RNA-directed DNA polymerase</keyword>
<keyword evidence="1" id="KW-0808">Transferase</keyword>
<reference evidence="8 9" key="1">
    <citation type="submission" date="2024-11" db="EMBL/GenBank/DDBJ databases">
        <title>A near-complete genome assembly of Cinchona calisaya.</title>
        <authorList>
            <person name="Lian D.C."/>
            <person name="Zhao X.W."/>
            <person name="Wei L."/>
        </authorList>
    </citation>
    <scope>NUCLEOTIDE SEQUENCE [LARGE SCALE GENOMIC DNA]</scope>
    <source>
        <tissue evidence="8">Nenye</tissue>
    </source>
</reference>
<dbReference type="InterPro" id="IPR043128">
    <property type="entry name" value="Rev_trsase/Diguanyl_cyclase"/>
</dbReference>
<dbReference type="PANTHER" id="PTHR33064">
    <property type="entry name" value="POL PROTEIN"/>
    <property type="match status" value="1"/>
</dbReference>
<proteinExistence type="predicted"/>